<sequence length="282" mass="29528">MNPIAPPPARPSPLRGDPGRRPWGVALAAVAVLVIASFWTLDLQWAAFFSIDALQRLVSFATEFVPPATDPALVRRVASASLETLAMSACGTALALAGGLLLALPASLRADLAGLADAPASWALSRAAARLLLNGLRAVPELVWATLLLVAAGLGPFPGTLALALHTTGVLGRLFAEAIENAPTGPAQALRWRGTGPVAVFVAAQLPQIAPQLMSYTLYRWENNIRAAAVLGVVGAGGLGQMLSFHLGLFQTREASTVLIATVGLVLAVDALSWVTRRRWMR</sequence>
<evidence type="ECO:0000256" key="5">
    <source>
        <dbReference type="ARBA" id="ARBA00022989"/>
    </source>
</evidence>
<keyword evidence="6 7" id="KW-0472">Membrane</keyword>
<comment type="subcellular location">
    <subcellularLocation>
        <location evidence="1 7">Cell membrane</location>
        <topology evidence="1 7">Multi-pass membrane protein</topology>
    </subcellularLocation>
</comment>
<keyword evidence="3" id="KW-1003">Cell membrane</keyword>
<evidence type="ECO:0000256" key="3">
    <source>
        <dbReference type="ARBA" id="ARBA00022475"/>
    </source>
</evidence>
<evidence type="ECO:0000259" key="8">
    <source>
        <dbReference type="PROSITE" id="PS50928"/>
    </source>
</evidence>
<keyword evidence="4 7" id="KW-0812">Transmembrane</keyword>
<evidence type="ECO:0000256" key="7">
    <source>
        <dbReference type="RuleBase" id="RU363032"/>
    </source>
</evidence>
<dbReference type="InterPro" id="IPR035906">
    <property type="entry name" value="MetI-like_sf"/>
</dbReference>
<feature type="domain" description="ABC transmembrane type-1" evidence="8">
    <location>
        <begin position="81"/>
        <end position="276"/>
    </location>
</feature>
<dbReference type="InterPro" id="IPR000515">
    <property type="entry name" value="MetI-like"/>
</dbReference>
<evidence type="ECO:0000256" key="1">
    <source>
        <dbReference type="ARBA" id="ARBA00004651"/>
    </source>
</evidence>
<dbReference type="Gene3D" id="1.10.3720.10">
    <property type="entry name" value="MetI-like"/>
    <property type="match status" value="1"/>
</dbReference>
<dbReference type="NCBIfam" id="TIGR01097">
    <property type="entry name" value="PhnE"/>
    <property type="match status" value="1"/>
</dbReference>
<comment type="similarity">
    <text evidence="7">Belongs to the binding-protein-dependent transport system permease family.</text>
</comment>
<reference evidence="9 10" key="1">
    <citation type="submission" date="2024-04" db="EMBL/GenBank/DDBJ databases">
        <title>Novel species of the genus Ideonella isolated from streams.</title>
        <authorList>
            <person name="Lu H."/>
        </authorList>
    </citation>
    <scope>NUCLEOTIDE SEQUENCE [LARGE SCALE GENOMIC DNA]</scope>
    <source>
        <strain evidence="9 10">DXS29W</strain>
    </source>
</reference>
<dbReference type="InterPro" id="IPR005769">
    <property type="entry name" value="PhnE/PtxC"/>
</dbReference>
<comment type="caution">
    <text evidence="9">The sequence shown here is derived from an EMBL/GenBank/DDBJ whole genome shotgun (WGS) entry which is preliminary data.</text>
</comment>
<feature type="transmembrane region" description="Helical" evidence="7">
    <location>
        <begin position="255"/>
        <end position="275"/>
    </location>
</feature>
<feature type="transmembrane region" description="Helical" evidence="7">
    <location>
        <begin position="23"/>
        <end position="41"/>
    </location>
</feature>
<dbReference type="PROSITE" id="PS50928">
    <property type="entry name" value="ABC_TM1"/>
    <property type="match status" value="1"/>
</dbReference>
<evidence type="ECO:0000313" key="10">
    <source>
        <dbReference type="Proteomes" id="UP001371218"/>
    </source>
</evidence>
<feature type="transmembrane region" description="Helical" evidence="7">
    <location>
        <begin position="85"/>
        <end position="104"/>
    </location>
</feature>
<dbReference type="PANTHER" id="PTHR30043:SF1">
    <property type="entry name" value="ABC TRANSPORT SYSTEM PERMEASE PROTEIN P69"/>
    <property type="match status" value="1"/>
</dbReference>
<proteinExistence type="inferred from homology"/>
<dbReference type="SUPFAM" id="SSF161098">
    <property type="entry name" value="MetI-like"/>
    <property type="match status" value="1"/>
</dbReference>
<gene>
    <name evidence="9" type="primary">phnE</name>
    <name evidence="9" type="ORF">AACH06_05940</name>
</gene>
<dbReference type="PANTHER" id="PTHR30043">
    <property type="entry name" value="PHOSPHONATES TRANSPORT SYSTEM PERMEASE PROTEIN"/>
    <property type="match status" value="1"/>
</dbReference>
<dbReference type="RefSeq" id="WP_341424728.1">
    <property type="nucleotide sequence ID" value="NZ_JBBUTG010000003.1"/>
</dbReference>
<accession>A0ABU9BN66</accession>
<evidence type="ECO:0000256" key="4">
    <source>
        <dbReference type="ARBA" id="ARBA00022692"/>
    </source>
</evidence>
<organism evidence="9 10">
    <name type="scientific">Ideonella lacteola</name>
    <dbReference type="NCBI Taxonomy" id="2984193"/>
    <lineage>
        <taxon>Bacteria</taxon>
        <taxon>Pseudomonadati</taxon>
        <taxon>Pseudomonadota</taxon>
        <taxon>Betaproteobacteria</taxon>
        <taxon>Burkholderiales</taxon>
        <taxon>Sphaerotilaceae</taxon>
        <taxon>Ideonella</taxon>
    </lineage>
</organism>
<dbReference type="Proteomes" id="UP001371218">
    <property type="component" value="Unassembled WGS sequence"/>
</dbReference>
<keyword evidence="10" id="KW-1185">Reference proteome</keyword>
<keyword evidence="2 7" id="KW-0813">Transport</keyword>
<name>A0ABU9BN66_9BURK</name>
<keyword evidence="5 7" id="KW-1133">Transmembrane helix</keyword>
<feature type="transmembrane region" description="Helical" evidence="7">
    <location>
        <begin position="227"/>
        <end position="249"/>
    </location>
</feature>
<dbReference type="Pfam" id="PF00528">
    <property type="entry name" value="BPD_transp_1"/>
    <property type="match status" value="1"/>
</dbReference>
<evidence type="ECO:0000313" key="9">
    <source>
        <dbReference type="EMBL" id="MEK8030360.1"/>
    </source>
</evidence>
<feature type="transmembrane region" description="Helical" evidence="7">
    <location>
        <begin position="142"/>
        <end position="165"/>
    </location>
</feature>
<dbReference type="EMBL" id="JBBUTG010000003">
    <property type="protein sequence ID" value="MEK8030360.1"/>
    <property type="molecule type" value="Genomic_DNA"/>
</dbReference>
<evidence type="ECO:0000256" key="6">
    <source>
        <dbReference type="ARBA" id="ARBA00023136"/>
    </source>
</evidence>
<protein>
    <submittedName>
        <fullName evidence="9">Phosphonate ABC transporter, permease protein PhnE</fullName>
    </submittedName>
</protein>
<evidence type="ECO:0000256" key="2">
    <source>
        <dbReference type="ARBA" id="ARBA00022448"/>
    </source>
</evidence>